<protein>
    <submittedName>
        <fullName evidence="2">Uncharacterized protein</fullName>
    </submittedName>
</protein>
<proteinExistence type="predicted"/>
<organism evidence="2 3">
    <name type="scientific">Cichlidogyrus casuarinus</name>
    <dbReference type="NCBI Taxonomy" id="1844966"/>
    <lineage>
        <taxon>Eukaryota</taxon>
        <taxon>Metazoa</taxon>
        <taxon>Spiralia</taxon>
        <taxon>Lophotrochozoa</taxon>
        <taxon>Platyhelminthes</taxon>
        <taxon>Monogenea</taxon>
        <taxon>Monopisthocotylea</taxon>
        <taxon>Dactylogyridea</taxon>
        <taxon>Ancyrocephalidae</taxon>
        <taxon>Cichlidogyrus</taxon>
    </lineage>
</organism>
<feature type="region of interest" description="Disordered" evidence="1">
    <location>
        <begin position="283"/>
        <end position="310"/>
    </location>
</feature>
<evidence type="ECO:0000313" key="2">
    <source>
        <dbReference type="EMBL" id="KAL3320881.1"/>
    </source>
</evidence>
<evidence type="ECO:0000256" key="1">
    <source>
        <dbReference type="SAM" id="MobiDB-lite"/>
    </source>
</evidence>
<feature type="region of interest" description="Disordered" evidence="1">
    <location>
        <begin position="216"/>
        <end position="236"/>
    </location>
</feature>
<name>A0ABD2QMW8_9PLAT</name>
<dbReference type="AlphaFoldDB" id="A0ABD2QMW8"/>
<evidence type="ECO:0000313" key="3">
    <source>
        <dbReference type="Proteomes" id="UP001626550"/>
    </source>
</evidence>
<sequence length="310" mass="35706">MEEKVEDEESKNRSLIYCKMTQLMAALEVVDKRSHNAIWSAASCWRSLRNAVSYTVITWERTLRCSDRENNFFRTNYGERYIVSLRYFLRAAFMAHWKHAPVIRGCRDYFKDDRDICNEDGCPQHRRFSQQSWWWHQFFTPLLCNQSESNQCPGAKQSPINALFESVTRIAVTQDARILWELLLPPTSRGQKMSDLFIYRTFESLLSVLKKPKAEKTDSLDPTTYPKATAVPPMPSSGMHAEEISLILDVDITALFINLLFLRPGLENETKLKCSCHKNESMECAGNNEPASSSSLGPEPDFPIVPTRYV</sequence>
<reference evidence="2 3" key="1">
    <citation type="submission" date="2024-11" db="EMBL/GenBank/DDBJ databases">
        <title>Adaptive evolution of stress response genes in parasites aligns with host niche diversity.</title>
        <authorList>
            <person name="Hahn C."/>
            <person name="Resl P."/>
        </authorList>
    </citation>
    <scope>NUCLEOTIDE SEQUENCE [LARGE SCALE GENOMIC DNA]</scope>
    <source>
        <strain evidence="2">EGGRZ-B1_66</strain>
        <tissue evidence="2">Body</tissue>
    </source>
</reference>
<comment type="caution">
    <text evidence="2">The sequence shown here is derived from an EMBL/GenBank/DDBJ whole genome shotgun (WGS) entry which is preliminary data.</text>
</comment>
<dbReference type="EMBL" id="JBJKFK010000023">
    <property type="protein sequence ID" value="KAL3320881.1"/>
    <property type="molecule type" value="Genomic_DNA"/>
</dbReference>
<dbReference type="Proteomes" id="UP001626550">
    <property type="component" value="Unassembled WGS sequence"/>
</dbReference>
<gene>
    <name evidence="2" type="ORF">Ciccas_000446</name>
</gene>
<keyword evidence="3" id="KW-1185">Reference proteome</keyword>
<accession>A0ABD2QMW8</accession>